<sequence>MFSLQTALDERLAVLKNKKVKNKQSVTTNNITTEYIQKSLKQAGILNNKGKIIKRITS</sequence>
<dbReference type="RefSeq" id="WP_162629238.1">
    <property type="nucleotide sequence ID" value="NZ_LS483250.1"/>
</dbReference>
<proteinExistence type="predicted"/>
<accession>A0A330LM30</accession>
<dbReference type="AlphaFoldDB" id="A0A330LM30"/>
<protein>
    <submittedName>
        <fullName evidence="1">Uncharacterized protein</fullName>
    </submittedName>
</protein>
<organism evidence="1 2">
    <name type="scientific">Moritella yayanosii</name>
    <dbReference type="NCBI Taxonomy" id="69539"/>
    <lineage>
        <taxon>Bacteria</taxon>
        <taxon>Pseudomonadati</taxon>
        <taxon>Pseudomonadota</taxon>
        <taxon>Gammaproteobacteria</taxon>
        <taxon>Alteromonadales</taxon>
        <taxon>Moritellaceae</taxon>
        <taxon>Moritella</taxon>
    </lineage>
</organism>
<name>A0A330LM30_9GAMM</name>
<dbReference type="EMBL" id="LS483250">
    <property type="protein sequence ID" value="SQD77753.1"/>
    <property type="molecule type" value="Genomic_DNA"/>
</dbReference>
<evidence type="ECO:0000313" key="1">
    <source>
        <dbReference type="EMBL" id="SQD77753.1"/>
    </source>
</evidence>
<dbReference type="Proteomes" id="UP000250163">
    <property type="component" value="Chromosome MORIYA"/>
</dbReference>
<evidence type="ECO:0000313" key="2">
    <source>
        <dbReference type="Proteomes" id="UP000250163"/>
    </source>
</evidence>
<gene>
    <name evidence="1" type="ORF">MORIYA_1275</name>
</gene>
<keyword evidence="2" id="KW-1185">Reference proteome</keyword>
<dbReference type="KEGG" id="mya:MORIYA_1275"/>
<reference evidence="2" key="1">
    <citation type="submission" date="2018-05" db="EMBL/GenBank/DDBJ databases">
        <authorList>
            <person name="Cea G.-C."/>
            <person name="William W."/>
        </authorList>
    </citation>
    <scope>NUCLEOTIDE SEQUENCE [LARGE SCALE GENOMIC DNA]</scope>
    <source>
        <strain evidence="2">DB21MT 5</strain>
    </source>
</reference>